<evidence type="ECO:0000259" key="3">
    <source>
        <dbReference type="Pfam" id="PF04389"/>
    </source>
</evidence>
<evidence type="ECO:0000256" key="2">
    <source>
        <dbReference type="ARBA" id="ARBA00005634"/>
    </source>
</evidence>
<dbReference type="Gene3D" id="3.40.630.10">
    <property type="entry name" value="Zn peptidases"/>
    <property type="match status" value="1"/>
</dbReference>
<evidence type="ECO:0000313" key="4">
    <source>
        <dbReference type="EMBL" id="CAD7253720.1"/>
    </source>
</evidence>
<dbReference type="GO" id="GO:0006508">
    <property type="term" value="P:proteolysis"/>
    <property type="evidence" value="ECO:0007669"/>
    <property type="project" value="InterPro"/>
</dbReference>
<name>A0A7R9AH84_9CRUS</name>
<comment type="cofactor">
    <cofactor evidence="1">
        <name>Zn(2+)</name>
        <dbReference type="ChEBI" id="CHEBI:29105"/>
    </cofactor>
</comment>
<evidence type="ECO:0000313" key="5">
    <source>
        <dbReference type="Proteomes" id="UP000677054"/>
    </source>
</evidence>
<feature type="domain" description="Peptidase M28" evidence="3">
    <location>
        <begin position="123"/>
        <end position="333"/>
    </location>
</feature>
<dbReference type="AlphaFoldDB" id="A0A7R9AH84"/>
<dbReference type="OrthoDB" id="2214at2759"/>
<gene>
    <name evidence="4" type="ORF">DSTB1V02_LOCUS13467</name>
</gene>
<evidence type="ECO:0000256" key="1">
    <source>
        <dbReference type="ARBA" id="ARBA00001947"/>
    </source>
</evidence>
<reference evidence="4" key="1">
    <citation type="submission" date="2020-11" db="EMBL/GenBank/DDBJ databases">
        <authorList>
            <person name="Tran Van P."/>
        </authorList>
    </citation>
    <scope>NUCLEOTIDE SEQUENCE</scope>
</reference>
<proteinExistence type="inferred from homology"/>
<dbReference type="PANTHER" id="PTHR12147">
    <property type="entry name" value="METALLOPEPTIDASE M28 FAMILY MEMBER"/>
    <property type="match status" value="1"/>
</dbReference>
<dbReference type="GO" id="GO:0008235">
    <property type="term" value="F:metalloexopeptidase activity"/>
    <property type="evidence" value="ECO:0007669"/>
    <property type="project" value="InterPro"/>
</dbReference>
<comment type="similarity">
    <text evidence="2">Belongs to the peptidase M28 family. M28B subfamily.</text>
</comment>
<accession>A0A7R9AH84</accession>
<dbReference type="EMBL" id="CAJPEV010006477">
    <property type="protein sequence ID" value="CAG0904153.1"/>
    <property type="molecule type" value="Genomic_DNA"/>
</dbReference>
<protein>
    <recommendedName>
        <fullName evidence="3">Peptidase M28 domain-containing protein</fullName>
    </recommendedName>
</protein>
<dbReference type="SUPFAM" id="SSF53187">
    <property type="entry name" value="Zn-dependent exopeptidases"/>
    <property type="match status" value="1"/>
</dbReference>
<dbReference type="Proteomes" id="UP000677054">
    <property type="component" value="Unassembled WGS sequence"/>
</dbReference>
<dbReference type="Pfam" id="PF04389">
    <property type="entry name" value="Peptidase_M28"/>
    <property type="match status" value="1"/>
</dbReference>
<dbReference type="InterPro" id="IPR007484">
    <property type="entry name" value="Peptidase_M28"/>
</dbReference>
<dbReference type="InterPro" id="IPR045175">
    <property type="entry name" value="M28_fam"/>
</dbReference>
<dbReference type="EMBL" id="LR905994">
    <property type="protein sequence ID" value="CAD7253720.1"/>
    <property type="molecule type" value="Genomic_DNA"/>
</dbReference>
<sequence>MNASIGNRERKSSMGRISIKHKLIRSLGEVALVLPFLVAGLWFAVTQPLWQSDKITVSSSISPERLQAHVRKLSAELPPRTFPDNLDASAAYIREQWAAFGKVQDLPFAVDGETYHNLSITFGSETPTRIVIGAHYDAYDELPGADDNASGIAGLLELARLLSQVPLTQQVELVAFTLEEPPYFRTANMGSAVHAKKLLENGDKVELMIALEMIGYYDDTPHSQDFPLPLMEYAYSNRGNFIAVVGNLSSMGIVRDTKASMRRVMAMPVYSINAPWLIPGIDFSDHLNFWQQGFPALMITDTAFYRNHAYHHREDTWERLDYTKMAEVVTGVFAVILDRASAVKP</sequence>
<keyword evidence="5" id="KW-1185">Reference proteome</keyword>
<dbReference type="PANTHER" id="PTHR12147:SF26">
    <property type="entry name" value="PEPTIDASE M28 DOMAIN-CONTAINING PROTEIN"/>
    <property type="match status" value="1"/>
</dbReference>
<organism evidence="4">
    <name type="scientific">Darwinula stevensoni</name>
    <dbReference type="NCBI Taxonomy" id="69355"/>
    <lineage>
        <taxon>Eukaryota</taxon>
        <taxon>Metazoa</taxon>
        <taxon>Ecdysozoa</taxon>
        <taxon>Arthropoda</taxon>
        <taxon>Crustacea</taxon>
        <taxon>Oligostraca</taxon>
        <taxon>Ostracoda</taxon>
        <taxon>Podocopa</taxon>
        <taxon>Podocopida</taxon>
        <taxon>Darwinulocopina</taxon>
        <taxon>Darwinuloidea</taxon>
        <taxon>Darwinulidae</taxon>
        <taxon>Darwinula</taxon>
    </lineage>
</organism>